<feature type="coiled-coil region" evidence="1">
    <location>
        <begin position="181"/>
        <end position="223"/>
    </location>
</feature>
<gene>
    <name evidence="3" type="ORF">Taro_020682</name>
</gene>
<accession>A0A843UPA2</accession>
<dbReference type="Proteomes" id="UP000652761">
    <property type="component" value="Unassembled WGS sequence"/>
</dbReference>
<dbReference type="PANTHER" id="PTHR34199:SF2">
    <property type="entry name" value="NUMOD3 MOTIF FAMILY PROTEIN, EXPRESSED"/>
    <property type="match status" value="1"/>
</dbReference>
<evidence type="ECO:0000313" key="4">
    <source>
        <dbReference type="Proteomes" id="UP000652761"/>
    </source>
</evidence>
<evidence type="ECO:0000313" key="3">
    <source>
        <dbReference type="EMBL" id="MQL88122.1"/>
    </source>
</evidence>
<evidence type="ECO:0000256" key="1">
    <source>
        <dbReference type="SAM" id="Coils"/>
    </source>
</evidence>
<feature type="region of interest" description="Disordered" evidence="2">
    <location>
        <begin position="297"/>
        <end position="342"/>
    </location>
</feature>
<reference evidence="3" key="1">
    <citation type="submission" date="2017-07" db="EMBL/GenBank/DDBJ databases">
        <title>Taro Niue Genome Assembly and Annotation.</title>
        <authorList>
            <person name="Atibalentja N."/>
            <person name="Keating K."/>
            <person name="Fields C.J."/>
        </authorList>
    </citation>
    <scope>NUCLEOTIDE SEQUENCE</scope>
    <source>
        <strain evidence="3">Niue_2</strain>
        <tissue evidence="3">Leaf</tissue>
    </source>
</reference>
<comment type="caution">
    <text evidence="3">The sequence shown here is derived from an EMBL/GenBank/DDBJ whole genome shotgun (WGS) entry which is preliminary data.</text>
</comment>
<feature type="region of interest" description="Disordered" evidence="2">
    <location>
        <begin position="363"/>
        <end position="391"/>
    </location>
</feature>
<evidence type="ECO:0008006" key="5">
    <source>
        <dbReference type="Google" id="ProtNLM"/>
    </source>
</evidence>
<keyword evidence="1" id="KW-0175">Coiled coil</keyword>
<feature type="compositionally biased region" description="Polar residues" evidence="2">
    <location>
        <begin position="297"/>
        <end position="327"/>
    </location>
</feature>
<dbReference type="EMBL" id="NMUH01001032">
    <property type="protein sequence ID" value="MQL88122.1"/>
    <property type="molecule type" value="Genomic_DNA"/>
</dbReference>
<dbReference type="OrthoDB" id="1935413at2759"/>
<feature type="compositionally biased region" description="Basic and acidic residues" evidence="2">
    <location>
        <begin position="370"/>
        <end position="383"/>
    </location>
</feature>
<evidence type="ECO:0000256" key="2">
    <source>
        <dbReference type="SAM" id="MobiDB-lite"/>
    </source>
</evidence>
<protein>
    <recommendedName>
        <fullName evidence="5">Nuclease associated modular domain-containing protein</fullName>
    </recommendedName>
</protein>
<name>A0A843UPA2_COLES</name>
<organism evidence="3 4">
    <name type="scientific">Colocasia esculenta</name>
    <name type="common">Wild taro</name>
    <name type="synonym">Arum esculentum</name>
    <dbReference type="NCBI Taxonomy" id="4460"/>
    <lineage>
        <taxon>Eukaryota</taxon>
        <taxon>Viridiplantae</taxon>
        <taxon>Streptophyta</taxon>
        <taxon>Embryophyta</taxon>
        <taxon>Tracheophyta</taxon>
        <taxon>Spermatophyta</taxon>
        <taxon>Magnoliopsida</taxon>
        <taxon>Liliopsida</taxon>
        <taxon>Araceae</taxon>
        <taxon>Aroideae</taxon>
        <taxon>Colocasieae</taxon>
        <taxon>Colocasia</taxon>
    </lineage>
</organism>
<dbReference type="PANTHER" id="PTHR34199">
    <property type="entry name" value="NUMOD3 MOTIF FAMILY PROTEIN, EXPRESSED"/>
    <property type="match status" value="1"/>
</dbReference>
<feature type="compositionally biased region" description="Basic and acidic residues" evidence="2">
    <location>
        <begin position="140"/>
        <end position="150"/>
    </location>
</feature>
<keyword evidence="4" id="KW-1185">Reference proteome</keyword>
<feature type="region of interest" description="Disordered" evidence="2">
    <location>
        <begin position="124"/>
        <end position="150"/>
    </location>
</feature>
<sequence>MKIGTKVRQGWQRRCKRLLVQETCYLEWQNIIAEASRRGYSSDNELLWDSYEILDEQLKKEWLENVAKRKTIARPKGGKRAPKSPEQRKKISEAISAKWNNPEYRNRVCTALAKYHGVPVGAERKRRKRVAGEYQPAEQRSMKKTTEAKDASAELKLIKKDIQKNSKTSAPLFRDPTASSKLEMIKKIKEQRATLEAKKQEAIERAVLLIAEAEKATKALEAAALKSLLAHASLLEARKLIAEATHSIQSIEGEQLASQQSRNNISLESGKFVMHVITGDTSDEYELNGRHILSPNHGNLNGSSFSDSMKQSSINGGESLSTVQGESSLERPHTCDKVSSLSKGAGDRLDIMVPALKFPSLNGSVSYNNKFEDKRPLEPRKSDASMTSLPKPRKMWVRGRLVEVKED</sequence>
<proteinExistence type="predicted"/>
<dbReference type="AlphaFoldDB" id="A0A843UPA2"/>